<dbReference type="Proteomes" id="UP001597119">
    <property type="component" value="Unassembled WGS sequence"/>
</dbReference>
<dbReference type="EMBL" id="JBHUDJ010000001">
    <property type="protein sequence ID" value="MFD1585533.1"/>
    <property type="molecule type" value="Genomic_DNA"/>
</dbReference>
<evidence type="ECO:0000256" key="1">
    <source>
        <dbReference type="ARBA" id="ARBA00004651"/>
    </source>
</evidence>
<sequence>MVVHTHTIDEQFKRVALHVHSLSGIQAIVAAAKTVFITSLLSLPLTAAPLIAALVTLGIYTANKLTDLDEDSINRPEQVELVTAQRTQIVAAILVSLFAAAALAVLRGGPAALAITLCPVVAGVFYNQALVPGRDVRLKDVFAVNTVLVAGAWAIPLTLLPSVLAGSASAGLLAAATLFMFLKTVVSVEVFNVRDVAGDRASGVATVPVVLGLEKTKYVLYACDLLALAALAPFVLLVSSTYLVFLPFVLSSLLITSALDTVQNRDLLCLLKDAEYLGLAAVGLLFL</sequence>
<proteinExistence type="predicted"/>
<evidence type="ECO:0000256" key="4">
    <source>
        <dbReference type="ARBA" id="ARBA00023136"/>
    </source>
</evidence>
<gene>
    <name evidence="6" type="ORF">ACFR9U_00955</name>
</gene>
<evidence type="ECO:0000256" key="5">
    <source>
        <dbReference type="SAM" id="Phobius"/>
    </source>
</evidence>
<feature type="transmembrane region" description="Helical" evidence="5">
    <location>
        <begin position="170"/>
        <end position="191"/>
    </location>
</feature>
<evidence type="ECO:0000313" key="7">
    <source>
        <dbReference type="Proteomes" id="UP001597119"/>
    </source>
</evidence>
<name>A0ABD6C7R5_9EURY</name>
<reference evidence="6 7" key="1">
    <citation type="journal article" date="2019" name="Int. J. Syst. Evol. Microbiol.">
        <title>The Global Catalogue of Microorganisms (GCM) 10K type strain sequencing project: providing services to taxonomists for standard genome sequencing and annotation.</title>
        <authorList>
            <consortium name="The Broad Institute Genomics Platform"/>
            <consortium name="The Broad Institute Genome Sequencing Center for Infectious Disease"/>
            <person name="Wu L."/>
            <person name="Ma J."/>
        </authorList>
    </citation>
    <scope>NUCLEOTIDE SEQUENCE [LARGE SCALE GENOMIC DNA]</scope>
    <source>
        <strain evidence="6 7">CGMCC 1.12125</strain>
    </source>
</reference>
<dbReference type="Pfam" id="PF01040">
    <property type="entry name" value="UbiA"/>
    <property type="match status" value="1"/>
</dbReference>
<accession>A0ABD6C7R5</accession>
<protein>
    <submittedName>
        <fullName evidence="6">UbiA family prenyltransferase</fullName>
    </submittedName>
</protein>
<dbReference type="RefSeq" id="WP_247377990.1">
    <property type="nucleotide sequence ID" value="NZ_JALLGV010000004.1"/>
</dbReference>
<keyword evidence="4 5" id="KW-0472">Membrane</keyword>
<feature type="transmembrane region" description="Helical" evidence="5">
    <location>
        <begin position="142"/>
        <end position="164"/>
    </location>
</feature>
<feature type="transmembrane region" description="Helical" evidence="5">
    <location>
        <begin position="218"/>
        <end position="236"/>
    </location>
</feature>
<comment type="caution">
    <text evidence="6">The sequence shown here is derived from an EMBL/GenBank/DDBJ whole genome shotgun (WGS) entry which is preliminary data.</text>
</comment>
<keyword evidence="7" id="KW-1185">Reference proteome</keyword>
<dbReference type="InterPro" id="IPR000537">
    <property type="entry name" value="UbiA_prenyltransferase"/>
</dbReference>
<organism evidence="6 7">
    <name type="scientific">Halorientalis brevis</name>
    <dbReference type="NCBI Taxonomy" id="1126241"/>
    <lineage>
        <taxon>Archaea</taxon>
        <taxon>Methanobacteriati</taxon>
        <taxon>Methanobacteriota</taxon>
        <taxon>Stenosarchaea group</taxon>
        <taxon>Halobacteria</taxon>
        <taxon>Halobacteriales</taxon>
        <taxon>Haloarculaceae</taxon>
        <taxon>Halorientalis</taxon>
    </lineage>
</organism>
<dbReference type="GO" id="GO:0005886">
    <property type="term" value="C:plasma membrane"/>
    <property type="evidence" value="ECO:0007669"/>
    <property type="project" value="UniProtKB-SubCell"/>
</dbReference>
<keyword evidence="3 5" id="KW-1133">Transmembrane helix</keyword>
<feature type="transmembrane region" description="Helical" evidence="5">
    <location>
        <begin position="112"/>
        <end position="130"/>
    </location>
</feature>
<evidence type="ECO:0000256" key="3">
    <source>
        <dbReference type="ARBA" id="ARBA00022989"/>
    </source>
</evidence>
<evidence type="ECO:0000313" key="6">
    <source>
        <dbReference type="EMBL" id="MFD1585533.1"/>
    </source>
</evidence>
<evidence type="ECO:0000256" key="2">
    <source>
        <dbReference type="ARBA" id="ARBA00022692"/>
    </source>
</evidence>
<keyword evidence="2 5" id="KW-0812">Transmembrane</keyword>
<comment type="subcellular location">
    <subcellularLocation>
        <location evidence="1">Cell membrane</location>
        <topology evidence="1">Multi-pass membrane protein</topology>
    </subcellularLocation>
</comment>
<dbReference type="AlphaFoldDB" id="A0ABD6C7R5"/>
<feature type="transmembrane region" description="Helical" evidence="5">
    <location>
        <begin position="87"/>
        <end position="106"/>
    </location>
</feature>